<evidence type="ECO:0000256" key="6">
    <source>
        <dbReference type="ARBA" id="ARBA00015551"/>
    </source>
</evidence>
<keyword evidence="7 24" id="KW-0808">Transferase</keyword>
<comment type="pathway">
    <text evidence="3">Protein modification; protein ubiquitination.</text>
</comment>
<dbReference type="PANTHER" id="PTHR14134">
    <property type="entry name" value="E3 UBIQUITIN-PROTEIN LIGASE RAD18"/>
    <property type="match status" value="1"/>
</dbReference>
<feature type="region of interest" description="Disordered" evidence="19">
    <location>
        <begin position="200"/>
        <end position="254"/>
    </location>
</feature>
<evidence type="ECO:0000256" key="10">
    <source>
        <dbReference type="ARBA" id="ARBA00022771"/>
    </source>
</evidence>
<dbReference type="InterPro" id="IPR006642">
    <property type="entry name" value="Rad18_UBZ4"/>
</dbReference>
<keyword evidence="13" id="KW-0238">DNA-binding</keyword>
<proteinExistence type="inferred from homology"/>
<evidence type="ECO:0000256" key="5">
    <source>
        <dbReference type="ARBA" id="ARBA00012483"/>
    </source>
</evidence>
<comment type="catalytic activity">
    <reaction evidence="1">
        <text>S-ubiquitinyl-[E2 ubiquitin-conjugating enzyme]-L-cysteine + [acceptor protein]-L-lysine = [E2 ubiquitin-conjugating enzyme]-L-cysteine + N(6)-ubiquitinyl-[acceptor protein]-L-lysine.</text>
        <dbReference type="EC" id="2.3.2.27"/>
    </reaction>
</comment>
<evidence type="ECO:0000256" key="4">
    <source>
        <dbReference type="ARBA" id="ARBA00009506"/>
    </source>
</evidence>
<evidence type="ECO:0000256" key="15">
    <source>
        <dbReference type="ARBA" id="ARBA00023242"/>
    </source>
</evidence>
<evidence type="ECO:0000313" key="23">
    <source>
        <dbReference type="EMBL" id="KAK7449612.1"/>
    </source>
</evidence>
<evidence type="ECO:0000256" key="18">
    <source>
        <dbReference type="PROSITE-ProRule" id="PRU01256"/>
    </source>
</evidence>
<dbReference type="Pfam" id="PF13923">
    <property type="entry name" value="zf-C3HC4_2"/>
    <property type="match status" value="1"/>
</dbReference>
<dbReference type="GO" id="GO:0061630">
    <property type="term" value="F:ubiquitin protein ligase activity"/>
    <property type="evidence" value="ECO:0007669"/>
    <property type="project" value="UniProtKB-EC"/>
</dbReference>
<evidence type="ECO:0000256" key="8">
    <source>
        <dbReference type="ARBA" id="ARBA00022723"/>
    </source>
</evidence>
<dbReference type="SMART" id="SM00513">
    <property type="entry name" value="SAP"/>
    <property type="match status" value="1"/>
</dbReference>
<evidence type="ECO:0000256" key="16">
    <source>
        <dbReference type="ARBA" id="ARBA00031783"/>
    </source>
</evidence>
<evidence type="ECO:0000256" key="7">
    <source>
        <dbReference type="ARBA" id="ARBA00022679"/>
    </source>
</evidence>
<dbReference type="InterPro" id="IPR017907">
    <property type="entry name" value="Znf_RING_CS"/>
</dbReference>
<keyword evidence="25" id="KW-1185">Reference proteome</keyword>
<dbReference type="PROSITE" id="PS00518">
    <property type="entry name" value="ZF_RING_1"/>
    <property type="match status" value="1"/>
</dbReference>
<feature type="domain" description="UBZ4-type" evidence="22">
    <location>
        <begin position="182"/>
        <end position="210"/>
    </location>
</feature>
<dbReference type="SMART" id="SM00734">
    <property type="entry name" value="ZnF_Rad18"/>
    <property type="match status" value="1"/>
</dbReference>
<evidence type="ECO:0000259" key="21">
    <source>
        <dbReference type="PROSITE" id="PS50800"/>
    </source>
</evidence>
<dbReference type="InterPro" id="IPR039577">
    <property type="entry name" value="Rad18"/>
</dbReference>
<evidence type="ECO:0000259" key="20">
    <source>
        <dbReference type="PROSITE" id="PS50089"/>
    </source>
</evidence>
<feature type="compositionally biased region" description="Polar residues" evidence="19">
    <location>
        <begin position="354"/>
        <end position="371"/>
    </location>
</feature>
<evidence type="ECO:0000256" key="9">
    <source>
        <dbReference type="ARBA" id="ARBA00022763"/>
    </source>
</evidence>
<feature type="domain" description="SAP" evidence="21">
    <location>
        <begin position="254"/>
        <end position="288"/>
    </location>
</feature>
<evidence type="ECO:0000256" key="14">
    <source>
        <dbReference type="ARBA" id="ARBA00023204"/>
    </source>
</evidence>
<protein>
    <recommendedName>
        <fullName evidence="6">Postreplication repair E3 ubiquitin-protein ligase RAD18</fullName>
        <ecNumber evidence="5">2.3.2.27</ecNumber>
    </recommendedName>
    <alternativeName>
        <fullName evidence="16">RING-type E3 ubiquitin transferase RAD18</fullName>
    </alternativeName>
</protein>
<keyword evidence="10 17" id="KW-0863">Zinc-finger</keyword>
<comment type="similarity">
    <text evidence="4">Belongs to the RAD18 family.</text>
</comment>
<feature type="region of interest" description="Disordered" evidence="19">
    <location>
        <begin position="114"/>
        <end position="182"/>
    </location>
</feature>
<dbReference type="EMBL" id="JBANRG010000035">
    <property type="protein sequence ID" value="KAK7449612.1"/>
    <property type="molecule type" value="Genomic_DNA"/>
</dbReference>
<accession>A0ABR1J811</accession>
<keyword evidence="12" id="KW-0862">Zinc</keyword>
<dbReference type="InterPro" id="IPR013083">
    <property type="entry name" value="Znf_RING/FYVE/PHD"/>
</dbReference>
<evidence type="ECO:0000256" key="11">
    <source>
        <dbReference type="ARBA" id="ARBA00022786"/>
    </source>
</evidence>
<feature type="region of interest" description="Disordered" evidence="19">
    <location>
        <begin position="317"/>
        <end position="383"/>
    </location>
</feature>
<evidence type="ECO:0000259" key="22">
    <source>
        <dbReference type="PROSITE" id="PS51908"/>
    </source>
</evidence>
<feature type="compositionally biased region" description="Basic and acidic residues" evidence="19">
    <location>
        <begin position="200"/>
        <end position="213"/>
    </location>
</feature>
<sequence>MPEFSDKRLDKLMTEIQDPLDFPDNSTAPGLRSLDSSLRCPICSELFEAPVTLSCGHCFCSLCIRTSLGTKQECPTCRRTDVNEGHLRINPVIEEAVSAWQSSRPFILELLKPKQSGQSGAHRPKKKRKINDVGSDSDIECVGSSSRRGTSKIEGDEDSEGSAATASEANEGESPAPKSDDLVPCPVCSKHVLFKNINKHIDDGCKDKPDRAKSKSQWAGILGAKSQATKSGKRKGKEPASDDDEDLPLPKKSYGTLKDRAIRELLSEHNLPTTGDRNTLISRHQQWVIMYNANRDKSSKLRKSIETLRQELKQWESRQKGKTKLEISDTTTYQKQQKSEFDRLVNAARPKKSIPSSTPAPQDPPVSNNDTIVLDSEEKLGIR</sequence>
<keyword evidence="8" id="KW-0479">Metal-binding</keyword>
<dbReference type="NCBIfam" id="TIGR00599">
    <property type="entry name" value="rad18"/>
    <property type="match status" value="1"/>
</dbReference>
<dbReference type="PROSITE" id="PS51908">
    <property type="entry name" value="ZF_UBZ4"/>
    <property type="match status" value="1"/>
</dbReference>
<evidence type="ECO:0000256" key="12">
    <source>
        <dbReference type="ARBA" id="ARBA00022833"/>
    </source>
</evidence>
<dbReference type="EC" id="2.3.2.27" evidence="5"/>
<keyword evidence="24" id="KW-0012">Acyltransferase</keyword>
<comment type="caution">
    <text evidence="24">The sequence shown here is derived from an EMBL/GenBank/DDBJ whole genome shotgun (WGS) entry which is preliminary data.</text>
</comment>
<evidence type="ECO:0000313" key="24">
    <source>
        <dbReference type="EMBL" id="KAK7449820.1"/>
    </source>
</evidence>
<dbReference type="SUPFAM" id="SSF57850">
    <property type="entry name" value="RING/U-box"/>
    <property type="match status" value="1"/>
</dbReference>
<evidence type="ECO:0000256" key="13">
    <source>
        <dbReference type="ARBA" id="ARBA00023125"/>
    </source>
</evidence>
<feature type="domain" description="RING-type" evidence="20">
    <location>
        <begin position="40"/>
        <end position="78"/>
    </location>
</feature>
<gene>
    <name evidence="24" type="primary">RAD18_2</name>
    <name evidence="23" type="synonym">RAD18_1</name>
    <name evidence="23" type="ORF">VKT23_013088</name>
    <name evidence="24" type="ORF">VKT23_013296</name>
</gene>
<evidence type="ECO:0000256" key="2">
    <source>
        <dbReference type="ARBA" id="ARBA00004123"/>
    </source>
</evidence>
<dbReference type="Proteomes" id="UP001498398">
    <property type="component" value="Unassembled WGS sequence"/>
</dbReference>
<dbReference type="EMBL" id="JBANRG010000035">
    <property type="protein sequence ID" value="KAK7449820.1"/>
    <property type="molecule type" value="Genomic_DNA"/>
</dbReference>
<name>A0ABR1J811_9AGAR</name>
<keyword evidence="9 18" id="KW-0227">DNA damage</keyword>
<dbReference type="PROSITE" id="PS50089">
    <property type="entry name" value="ZF_RING_2"/>
    <property type="match status" value="1"/>
</dbReference>
<keyword evidence="15" id="KW-0539">Nucleus</keyword>
<feature type="compositionally biased region" description="Basic and acidic residues" evidence="19">
    <location>
        <begin position="317"/>
        <end position="327"/>
    </location>
</feature>
<dbReference type="InterPro" id="IPR001841">
    <property type="entry name" value="Znf_RING"/>
</dbReference>
<dbReference type="PROSITE" id="PS50800">
    <property type="entry name" value="SAP"/>
    <property type="match status" value="1"/>
</dbReference>
<dbReference type="Gene3D" id="3.30.40.10">
    <property type="entry name" value="Zinc/RING finger domain, C3HC4 (zinc finger)"/>
    <property type="match status" value="1"/>
</dbReference>
<reference evidence="24 25" key="1">
    <citation type="submission" date="2024-01" db="EMBL/GenBank/DDBJ databases">
        <title>A draft genome for the cacao thread blight pathogen Marasmiellus scandens.</title>
        <authorList>
            <person name="Baruah I.K."/>
            <person name="Leung J."/>
            <person name="Bukari Y."/>
            <person name="Amoako-Attah I."/>
            <person name="Meinhardt L.W."/>
            <person name="Bailey B.A."/>
            <person name="Cohen S.P."/>
        </authorList>
    </citation>
    <scope>NUCLEOTIDE SEQUENCE [LARGE SCALE GENOMIC DNA]</scope>
    <source>
        <strain evidence="24 25">GH-19</strain>
    </source>
</reference>
<evidence type="ECO:0000256" key="17">
    <source>
        <dbReference type="PROSITE-ProRule" id="PRU00175"/>
    </source>
</evidence>
<organism evidence="24 25">
    <name type="scientific">Marasmiellus scandens</name>
    <dbReference type="NCBI Taxonomy" id="2682957"/>
    <lineage>
        <taxon>Eukaryota</taxon>
        <taxon>Fungi</taxon>
        <taxon>Dikarya</taxon>
        <taxon>Basidiomycota</taxon>
        <taxon>Agaricomycotina</taxon>
        <taxon>Agaricomycetes</taxon>
        <taxon>Agaricomycetidae</taxon>
        <taxon>Agaricales</taxon>
        <taxon>Marasmiineae</taxon>
        <taxon>Omphalotaceae</taxon>
        <taxon>Marasmiellus</taxon>
    </lineage>
</organism>
<evidence type="ECO:0000256" key="3">
    <source>
        <dbReference type="ARBA" id="ARBA00004906"/>
    </source>
</evidence>
<evidence type="ECO:0000256" key="1">
    <source>
        <dbReference type="ARBA" id="ARBA00000900"/>
    </source>
</evidence>
<evidence type="ECO:0000313" key="25">
    <source>
        <dbReference type="Proteomes" id="UP001498398"/>
    </source>
</evidence>
<dbReference type="InterPro" id="IPR003034">
    <property type="entry name" value="SAP_dom"/>
</dbReference>
<keyword evidence="11" id="KW-0833">Ubl conjugation pathway</keyword>
<dbReference type="PANTHER" id="PTHR14134:SF2">
    <property type="entry name" value="E3 UBIQUITIN-PROTEIN LIGASE RAD18"/>
    <property type="match status" value="1"/>
</dbReference>
<dbReference type="InterPro" id="IPR004580">
    <property type="entry name" value="Rad18_fungi"/>
</dbReference>
<evidence type="ECO:0000256" key="19">
    <source>
        <dbReference type="SAM" id="MobiDB-lite"/>
    </source>
</evidence>
<dbReference type="Pfam" id="PF02037">
    <property type="entry name" value="SAP"/>
    <property type="match status" value="1"/>
</dbReference>
<dbReference type="SMART" id="SM00184">
    <property type="entry name" value="RING"/>
    <property type="match status" value="1"/>
</dbReference>
<comment type="subcellular location">
    <subcellularLocation>
        <location evidence="2">Nucleus</location>
    </subcellularLocation>
</comment>
<keyword evidence="14 18" id="KW-0234">DNA repair</keyword>